<evidence type="ECO:0000313" key="1">
    <source>
        <dbReference type="EMBL" id="CAG8743227.1"/>
    </source>
</evidence>
<sequence>DREDQGDTETLEDLGHFEEKVGSFDFLFRGSPCDIVRDQMSENSLAKMDRETTKEDEAAMRISHSTPHKRSDLQEGNPHNVFKERSQEALVSQSIHENRIGKVTTDGEHKADTDPNLETAKVVSVRRQLPTEQEVVEQSQDE</sequence>
<accession>A0ACA9QAJ7</accession>
<dbReference type="Proteomes" id="UP000789525">
    <property type="component" value="Unassembled WGS sequence"/>
</dbReference>
<dbReference type="EMBL" id="CAJVPT010049066">
    <property type="protein sequence ID" value="CAG8743227.1"/>
    <property type="molecule type" value="Genomic_DNA"/>
</dbReference>
<evidence type="ECO:0000313" key="2">
    <source>
        <dbReference type="Proteomes" id="UP000789525"/>
    </source>
</evidence>
<feature type="non-terminal residue" evidence="1">
    <location>
        <position position="1"/>
    </location>
</feature>
<proteinExistence type="predicted"/>
<protein>
    <submittedName>
        <fullName evidence="1">2772_t:CDS:1</fullName>
    </submittedName>
</protein>
<name>A0ACA9QAJ7_9GLOM</name>
<keyword evidence="2" id="KW-1185">Reference proteome</keyword>
<gene>
    <name evidence="1" type="ORF">ACOLOM_LOCUS12292</name>
</gene>
<comment type="caution">
    <text evidence="1">The sequence shown here is derived from an EMBL/GenBank/DDBJ whole genome shotgun (WGS) entry which is preliminary data.</text>
</comment>
<reference evidence="1" key="1">
    <citation type="submission" date="2021-06" db="EMBL/GenBank/DDBJ databases">
        <authorList>
            <person name="Kallberg Y."/>
            <person name="Tangrot J."/>
            <person name="Rosling A."/>
        </authorList>
    </citation>
    <scope>NUCLEOTIDE SEQUENCE</scope>
    <source>
        <strain evidence="1">CL356</strain>
    </source>
</reference>
<organism evidence="1 2">
    <name type="scientific">Acaulospora colombiana</name>
    <dbReference type="NCBI Taxonomy" id="27376"/>
    <lineage>
        <taxon>Eukaryota</taxon>
        <taxon>Fungi</taxon>
        <taxon>Fungi incertae sedis</taxon>
        <taxon>Mucoromycota</taxon>
        <taxon>Glomeromycotina</taxon>
        <taxon>Glomeromycetes</taxon>
        <taxon>Diversisporales</taxon>
        <taxon>Acaulosporaceae</taxon>
        <taxon>Acaulospora</taxon>
    </lineage>
</organism>